<dbReference type="Proteomes" id="UP000288246">
    <property type="component" value="Unassembled WGS sequence"/>
</dbReference>
<feature type="signal peptide" evidence="2">
    <location>
        <begin position="1"/>
        <end position="19"/>
    </location>
</feature>
<proteinExistence type="predicted"/>
<sequence length="165" mass="16203">MLAAAVAGAVAACSTSAPATVDPTASPTRALTAEPAPSETLLPDDGATASAVGRLADGFPSALLPVPAGAEVLVSSVHPVDGSDLLDVSLNLRTEQDAAGLLEALRGPLVAAGFSESSPPAPEPGLAAQSTFSRGDGSELLVVGILDRDGVRTLTLGGQVRPTTA</sequence>
<organism evidence="3 4">
    <name type="scientific">Cellulomonas algicola</name>
    <dbReference type="NCBI Taxonomy" id="2071633"/>
    <lineage>
        <taxon>Bacteria</taxon>
        <taxon>Bacillati</taxon>
        <taxon>Actinomycetota</taxon>
        <taxon>Actinomycetes</taxon>
        <taxon>Micrococcales</taxon>
        <taxon>Cellulomonadaceae</taxon>
        <taxon>Cellulomonas</taxon>
    </lineage>
</organism>
<comment type="caution">
    <text evidence="3">The sequence shown here is derived from an EMBL/GenBank/DDBJ whole genome shotgun (WGS) entry which is preliminary data.</text>
</comment>
<evidence type="ECO:0000256" key="2">
    <source>
        <dbReference type="SAM" id="SignalP"/>
    </source>
</evidence>
<evidence type="ECO:0000313" key="4">
    <source>
        <dbReference type="Proteomes" id="UP000288246"/>
    </source>
</evidence>
<evidence type="ECO:0000256" key="1">
    <source>
        <dbReference type="SAM" id="MobiDB-lite"/>
    </source>
</evidence>
<protein>
    <recommendedName>
        <fullName evidence="5">Lipoprotein</fullName>
    </recommendedName>
</protein>
<feature type="region of interest" description="Disordered" evidence="1">
    <location>
        <begin position="16"/>
        <end position="45"/>
    </location>
</feature>
<keyword evidence="2" id="KW-0732">Signal</keyword>
<evidence type="ECO:0008006" key="5">
    <source>
        <dbReference type="Google" id="ProtNLM"/>
    </source>
</evidence>
<accession>A0A401V306</accession>
<evidence type="ECO:0000313" key="3">
    <source>
        <dbReference type="EMBL" id="GCD21284.1"/>
    </source>
</evidence>
<dbReference type="AlphaFoldDB" id="A0A401V306"/>
<gene>
    <name evidence="3" type="ORF">CTKZ_28460</name>
</gene>
<feature type="chain" id="PRO_5019157100" description="Lipoprotein" evidence="2">
    <location>
        <begin position="20"/>
        <end position="165"/>
    </location>
</feature>
<keyword evidence="4" id="KW-1185">Reference proteome</keyword>
<reference evidence="3 4" key="1">
    <citation type="submission" date="2018-11" db="EMBL/GenBank/DDBJ databases">
        <title>Draft genome sequence of Cellulomonas takizawaensis strain TKZ-21.</title>
        <authorList>
            <person name="Yamamura H."/>
            <person name="Hayashi T."/>
            <person name="Hamada M."/>
            <person name="Serisawa Y."/>
            <person name="Matsuyama K."/>
            <person name="Nakagawa Y."/>
            <person name="Otoguro M."/>
            <person name="Yanagida F."/>
            <person name="Hayakawa M."/>
        </authorList>
    </citation>
    <scope>NUCLEOTIDE SEQUENCE [LARGE SCALE GENOMIC DNA]</scope>
    <source>
        <strain evidence="3 4">TKZ-21</strain>
    </source>
</reference>
<name>A0A401V306_9CELL</name>
<dbReference type="EMBL" id="BHYL01000258">
    <property type="protein sequence ID" value="GCD21284.1"/>
    <property type="molecule type" value="Genomic_DNA"/>
</dbReference>